<organism evidence="1">
    <name type="scientific">Gongylonema pulchrum</name>
    <dbReference type="NCBI Taxonomy" id="637853"/>
    <lineage>
        <taxon>Eukaryota</taxon>
        <taxon>Metazoa</taxon>
        <taxon>Ecdysozoa</taxon>
        <taxon>Nematoda</taxon>
        <taxon>Chromadorea</taxon>
        <taxon>Rhabditida</taxon>
        <taxon>Spirurina</taxon>
        <taxon>Spiruromorpha</taxon>
        <taxon>Spiruroidea</taxon>
        <taxon>Gongylonematidae</taxon>
        <taxon>Gongylonema</taxon>
    </lineage>
</organism>
<proteinExistence type="predicted"/>
<name>A0A183DCI6_9BILA</name>
<dbReference type="GO" id="GO:0005634">
    <property type="term" value="C:nucleus"/>
    <property type="evidence" value="ECO:0007669"/>
    <property type="project" value="TreeGrafter"/>
</dbReference>
<dbReference type="WBParaSite" id="GPUH_0000643601-mRNA-1">
    <property type="protein sequence ID" value="GPUH_0000643601-mRNA-1"/>
    <property type="gene ID" value="GPUH_0000643601"/>
</dbReference>
<dbReference type="InterPro" id="IPR035309">
    <property type="entry name" value="PSME4"/>
</dbReference>
<dbReference type="PANTHER" id="PTHR32170:SF3">
    <property type="entry name" value="PROTEASOME ACTIVATOR COMPLEX SUBUNIT 4"/>
    <property type="match status" value="1"/>
</dbReference>
<sequence>LAHTILDEFFYPELERLADPSSLEKARMLKSLEIVSSCLAGVSAALPALSGKLIPLTDSPAKVYPFHFVAAPARVKAITHKGKNLRDFVLERLKSVAEFLLQHRENDTKSLCAVCKILHILLFQRGIDRVRFRSCHYYY</sequence>
<dbReference type="GO" id="GO:0010499">
    <property type="term" value="P:proteasomal ubiquitin-independent protein catabolic process"/>
    <property type="evidence" value="ECO:0007669"/>
    <property type="project" value="TreeGrafter"/>
</dbReference>
<accession>A0A183DCI6</accession>
<dbReference type="GO" id="GO:0070628">
    <property type="term" value="F:proteasome binding"/>
    <property type="evidence" value="ECO:0007669"/>
    <property type="project" value="InterPro"/>
</dbReference>
<protein>
    <submittedName>
        <fullName evidence="1">BLM10_mid domain-containing protein</fullName>
    </submittedName>
</protein>
<reference evidence="1" key="1">
    <citation type="submission" date="2016-06" db="UniProtKB">
        <authorList>
            <consortium name="WormBaseParasite"/>
        </authorList>
    </citation>
    <scope>IDENTIFICATION</scope>
</reference>
<dbReference type="PANTHER" id="PTHR32170">
    <property type="entry name" value="PROTEASOME ACTIVATOR COMPLEX SUBUNIT 4"/>
    <property type="match status" value="1"/>
</dbReference>
<evidence type="ECO:0000313" key="1">
    <source>
        <dbReference type="WBParaSite" id="GPUH_0000643601-mRNA-1"/>
    </source>
</evidence>
<dbReference type="GO" id="GO:0005829">
    <property type="term" value="C:cytosol"/>
    <property type="evidence" value="ECO:0007669"/>
    <property type="project" value="TreeGrafter"/>
</dbReference>
<dbReference type="AlphaFoldDB" id="A0A183DCI6"/>
<dbReference type="GO" id="GO:0016504">
    <property type="term" value="F:peptidase activator activity"/>
    <property type="evidence" value="ECO:0007669"/>
    <property type="project" value="InterPro"/>
</dbReference>